<comment type="caution">
    <text evidence="2">The sequence shown here is derived from an EMBL/GenBank/DDBJ whole genome shotgun (WGS) entry which is preliminary data.</text>
</comment>
<evidence type="ECO:0000256" key="1">
    <source>
        <dbReference type="SAM" id="Phobius"/>
    </source>
</evidence>
<keyword evidence="3" id="KW-1185">Reference proteome</keyword>
<feature type="transmembrane region" description="Helical" evidence="1">
    <location>
        <begin position="49"/>
        <end position="67"/>
    </location>
</feature>
<evidence type="ECO:0000313" key="3">
    <source>
        <dbReference type="Proteomes" id="UP000324222"/>
    </source>
</evidence>
<dbReference type="AlphaFoldDB" id="A0A5B7JH62"/>
<dbReference type="EMBL" id="VSRR010102217">
    <property type="protein sequence ID" value="MPC95432.1"/>
    <property type="molecule type" value="Genomic_DNA"/>
</dbReference>
<keyword evidence="1" id="KW-0812">Transmembrane</keyword>
<reference evidence="2 3" key="1">
    <citation type="submission" date="2019-05" db="EMBL/GenBank/DDBJ databases">
        <title>Another draft genome of Portunus trituberculatus and its Hox gene families provides insights of decapod evolution.</title>
        <authorList>
            <person name="Jeong J.-H."/>
            <person name="Song I."/>
            <person name="Kim S."/>
            <person name="Choi T."/>
            <person name="Kim D."/>
            <person name="Ryu S."/>
            <person name="Kim W."/>
        </authorList>
    </citation>
    <scope>NUCLEOTIDE SEQUENCE [LARGE SCALE GENOMIC DNA]</scope>
    <source>
        <tissue evidence="2">Muscle</tissue>
    </source>
</reference>
<evidence type="ECO:0000313" key="2">
    <source>
        <dbReference type="EMBL" id="MPC95432.1"/>
    </source>
</evidence>
<sequence>MIRPKLEYAAVVWSLSSKKDKEDLVLVKEEDRTRGHVKKIRMRQCVKDIGMFTTSFGFLLPLLTTLVN</sequence>
<gene>
    <name evidence="2" type="ORF">E2C01_090644</name>
</gene>
<dbReference type="Proteomes" id="UP000324222">
    <property type="component" value="Unassembled WGS sequence"/>
</dbReference>
<organism evidence="2 3">
    <name type="scientific">Portunus trituberculatus</name>
    <name type="common">Swimming crab</name>
    <name type="synonym">Neptunus trituberculatus</name>
    <dbReference type="NCBI Taxonomy" id="210409"/>
    <lineage>
        <taxon>Eukaryota</taxon>
        <taxon>Metazoa</taxon>
        <taxon>Ecdysozoa</taxon>
        <taxon>Arthropoda</taxon>
        <taxon>Crustacea</taxon>
        <taxon>Multicrustacea</taxon>
        <taxon>Malacostraca</taxon>
        <taxon>Eumalacostraca</taxon>
        <taxon>Eucarida</taxon>
        <taxon>Decapoda</taxon>
        <taxon>Pleocyemata</taxon>
        <taxon>Brachyura</taxon>
        <taxon>Eubrachyura</taxon>
        <taxon>Portunoidea</taxon>
        <taxon>Portunidae</taxon>
        <taxon>Portuninae</taxon>
        <taxon>Portunus</taxon>
    </lineage>
</organism>
<proteinExistence type="predicted"/>
<protein>
    <submittedName>
        <fullName evidence="2">Uncharacterized protein</fullName>
    </submittedName>
</protein>
<keyword evidence="1" id="KW-1133">Transmembrane helix</keyword>
<accession>A0A5B7JH62</accession>
<name>A0A5B7JH62_PORTR</name>
<keyword evidence="1" id="KW-0472">Membrane</keyword>